<dbReference type="NCBIfam" id="TIGR01484">
    <property type="entry name" value="HAD-SF-IIB"/>
    <property type="match status" value="1"/>
</dbReference>
<dbReference type="PANTHER" id="PTHR10000:SF8">
    <property type="entry name" value="HAD SUPERFAMILY HYDROLASE-LIKE, TYPE 3"/>
    <property type="match status" value="1"/>
</dbReference>
<dbReference type="RefSeq" id="WP_067483482.1">
    <property type="nucleotide sequence ID" value="NZ_BJUG01000006.1"/>
</dbReference>
<dbReference type="Gene3D" id="3.30.1240.10">
    <property type="match status" value="1"/>
</dbReference>
<gene>
    <name evidence="2" type="ORF">A6E74_06770</name>
    <name evidence="1" type="ORF">ETH01_13770</name>
</gene>
<dbReference type="GO" id="GO:0016791">
    <property type="term" value="F:phosphatase activity"/>
    <property type="evidence" value="ECO:0007669"/>
    <property type="project" value="TreeGrafter"/>
</dbReference>
<dbReference type="Proteomes" id="UP000078516">
    <property type="component" value="Unassembled WGS sequence"/>
</dbReference>
<dbReference type="SFLD" id="SFLDG01140">
    <property type="entry name" value="C2.B:_Phosphomannomutase_and_P"/>
    <property type="match status" value="1"/>
</dbReference>
<evidence type="ECO:0000313" key="4">
    <source>
        <dbReference type="Proteomes" id="UP000321361"/>
    </source>
</evidence>
<dbReference type="Proteomes" id="UP000321361">
    <property type="component" value="Unassembled WGS sequence"/>
</dbReference>
<evidence type="ECO:0000313" key="2">
    <source>
        <dbReference type="EMBL" id="OAQ55762.1"/>
    </source>
</evidence>
<dbReference type="SFLD" id="SFLDS00003">
    <property type="entry name" value="Haloacid_Dehalogenase"/>
    <property type="match status" value="1"/>
</dbReference>
<protein>
    <submittedName>
        <fullName evidence="2">Haloacid dehalogenase</fullName>
    </submittedName>
</protein>
<reference evidence="1 4" key="2">
    <citation type="submission" date="2019-07" db="EMBL/GenBank/DDBJ databases">
        <title>Whole genome shotgun sequence of Enterococcus thailandicus NBRC 101867.</title>
        <authorList>
            <person name="Hosoyama A."/>
            <person name="Uohara A."/>
            <person name="Ohji S."/>
            <person name="Ichikawa N."/>
        </authorList>
    </citation>
    <scope>NUCLEOTIDE SEQUENCE [LARGE SCALE GENOMIC DNA]</scope>
    <source>
        <strain evidence="1 4">NBRC 101867</strain>
    </source>
</reference>
<dbReference type="AlphaFoldDB" id="A0A179ERS0"/>
<dbReference type="Gene3D" id="3.40.50.1000">
    <property type="entry name" value="HAD superfamily/HAD-like"/>
    <property type="match status" value="1"/>
</dbReference>
<proteinExistence type="predicted"/>
<comment type="caution">
    <text evidence="2">The sequence shown here is derived from an EMBL/GenBank/DDBJ whole genome shotgun (WGS) entry which is preliminary data.</text>
</comment>
<dbReference type="Pfam" id="PF08282">
    <property type="entry name" value="Hydrolase_3"/>
    <property type="match status" value="1"/>
</dbReference>
<keyword evidence="3" id="KW-1185">Reference proteome</keyword>
<dbReference type="EMBL" id="LWMN01000012">
    <property type="protein sequence ID" value="OAQ55762.1"/>
    <property type="molecule type" value="Genomic_DNA"/>
</dbReference>
<dbReference type="PANTHER" id="PTHR10000">
    <property type="entry name" value="PHOSPHOSERINE PHOSPHATASE"/>
    <property type="match status" value="1"/>
</dbReference>
<evidence type="ECO:0000313" key="1">
    <source>
        <dbReference type="EMBL" id="GEK37090.1"/>
    </source>
</evidence>
<dbReference type="PATRIC" id="fig|417368.6.peg.2251"/>
<name>A0A179ERS0_ENTTH</name>
<evidence type="ECO:0000313" key="3">
    <source>
        <dbReference type="Proteomes" id="UP000078516"/>
    </source>
</evidence>
<dbReference type="SFLD" id="SFLDG01144">
    <property type="entry name" value="C2.B.4:_PGP_Like"/>
    <property type="match status" value="1"/>
</dbReference>
<dbReference type="GO" id="GO:0000287">
    <property type="term" value="F:magnesium ion binding"/>
    <property type="evidence" value="ECO:0007669"/>
    <property type="project" value="TreeGrafter"/>
</dbReference>
<dbReference type="OrthoDB" id="9790031at2"/>
<dbReference type="SUPFAM" id="SSF56784">
    <property type="entry name" value="HAD-like"/>
    <property type="match status" value="1"/>
</dbReference>
<dbReference type="InterPro" id="IPR000150">
    <property type="entry name" value="Cof"/>
</dbReference>
<dbReference type="NCBIfam" id="TIGR00099">
    <property type="entry name" value="Cof-subfamily"/>
    <property type="match status" value="1"/>
</dbReference>
<dbReference type="GO" id="GO:0005829">
    <property type="term" value="C:cytosol"/>
    <property type="evidence" value="ECO:0007669"/>
    <property type="project" value="TreeGrafter"/>
</dbReference>
<dbReference type="InterPro" id="IPR036412">
    <property type="entry name" value="HAD-like_sf"/>
</dbReference>
<sequence length="269" mass="29368">MIKLVAIDLDGTLLNEEKQISARNKEILAQAKNQGVKIVLCTGRPLAAMAHYLTELDLLDSGDYSITFNGGLVQKNDTGEIMAKKVMTIADVEQLTQLAQALSLPLDVLSDGIVYQLPTAPEKQSLYNVLNKVLDFRPGTLLDVKKADVLNKAVIAYAQEELDPKIQEIPNVFHEQFEIIKTRSMLLEFMPKGVTKAYGISLLAEELGITQAEVMAIGDEENDLPMIEYAGMGVAMANAVPLVKESADYLTASNDDDGVAQAIEKFVLV</sequence>
<accession>A0A179ERS0</accession>
<dbReference type="CDD" id="cd07516">
    <property type="entry name" value="HAD_Pase"/>
    <property type="match status" value="1"/>
</dbReference>
<organism evidence="2 3">
    <name type="scientific">Enterococcus thailandicus</name>
    <dbReference type="NCBI Taxonomy" id="417368"/>
    <lineage>
        <taxon>Bacteria</taxon>
        <taxon>Bacillati</taxon>
        <taxon>Bacillota</taxon>
        <taxon>Bacilli</taxon>
        <taxon>Lactobacillales</taxon>
        <taxon>Enterococcaceae</taxon>
        <taxon>Enterococcus</taxon>
    </lineage>
</organism>
<reference evidence="2 3" key="1">
    <citation type="submission" date="2016-04" db="EMBL/GenBank/DDBJ databases">
        <title>Draft genome of an Enterococcus thailandicus strain isolated from bovine feces.</title>
        <authorList>
            <person name="Beukers A.G."/>
            <person name="Zaheer R."/>
            <person name="Goji N."/>
            <person name="Cook S.R."/>
            <person name="Amoako K."/>
            <person name="Chaves A.V."/>
            <person name="Ward M.P."/>
            <person name="Mcallister T.A."/>
        </authorList>
    </citation>
    <scope>NUCLEOTIDE SEQUENCE [LARGE SCALE GENOMIC DNA]</scope>
    <source>
        <strain evidence="2 3">F0711D 46</strain>
    </source>
</reference>
<dbReference type="InterPro" id="IPR006379">
    <property type="entry name" value="HAD-SF_hydro_IIB"/>
</dbReference>
<dbReference type="PROSITE" id="PS01228">
    <property type="entry name" value="COF_1"/>
    <property type="match status" value="1"/>
</dbReference>
<dbReference type="InterPro" id="IPR023214">
    <property type="entry name" value="HAD_sf"/>
</dbReference>
<dbReference type="EMBL" id="BJUG01000006">
    <property type="protein sequence ID" value="GEK37090.1"/>
    <property type="molecule type" value="Genomic_DNA"/>
</dbReference>